<feature type="signal peptide" evidence="1">
    <location>
        <begin position="1"/>
        <end position="35"/>
    </location>
</feature>
<sequence>MTQQRSNTRKHNKTKALGSVSLLAFAVMGASSAQALQTDLGVDYEAKAYSIRSGAWTGNYTSDCPDITAPADCHFADARDNGLAQLLRVTANFKDEETGVSVHTRLELTGDRWQGDDLNYNTGADEAFNTDNRGPLVSLDLGYAQVPLPGKAILRIGRQESNWNNGFLVSDDRRDRILGIVPTTLGTVLAFYDRRGDQQGFFSNDNGDQVGLGFVTKLSEFKTGLLYVHWFNNNSGASQGYSVQGADIISPYITGSVADMFSLTTGFNWIGNNQIDQYNSTISYSDLGKDGLVYSDSSFSEYLRIEKAIGNLDLGIQFVGSQDGGLVSPGFDTWSSMINNNPESTANPTSLYRMGNAKGLKDYNESLFIGKVGYNFTPKFKVTGAAGSLNVDNGTNSDNSMVFDLQASYQVNKAVRVWATAGMIASNDVGKLTGNPLVDSGQQAVPVSTPLGTIKTAVPTPINGASFGNNSVSSGSLNLSVKF</sequence>
<dbReference type="Proteomes" id="UP001596055">
    <property type="component" value="Unassembled WGS sequence"/>
</dbReference>
<evidence type="ECO:0000256" key="1">
    <source>
        <dbReference type="SAM" id="SignalP"/>
    </source>
</evidence>
<dbReference type="EMBL" id="JBHSNL010000006">
    <property type="protein sequence ID" value="MFC5546563.1"/>
    <property type="molecule type" value="Genomic_DNA"/>
</dbReference>
<evidence type="ECO:0000313" key="3">
    <source>
        <dbReference type="Proteomes" id="UP001596055"/>
    </source>
</evidence>
<reference evidence="3" key="1">
    <citation type="journal article" date="2019" name="Int. J. Syst. Evol. Microbiol.">
        <title>The Global Catalogue of Microorganisms (GCM) 10K type strain sequencing project: providing services to taxonomists for standard genome sequencing and annotation.</title>
        <authorList>
            <consortium name="The Broad Institute Genomics Platform"/>
            <consortium name="The Broad Institute Genome Sequencing Center for Infectious Disease"/>
            <person name="Wu L."/>
            <person name="Ma J."/>
        </authorList>
    </citation>
    <scope>NUCLEOTIDE SEQUENCE [LARGE SCALE GENOMIC DNA]</scope>
    <source>
        <strain evidence="3">CGMCC 4.1799</strain>
    </source>
</reference>
<dbReference type="RefSeq" id="WP_248158677.1">
    <property type="nucleotide sequence ID" value="NZ_JAKZAJ010000004.1"/>
</dbReference>
<organism evidence="2 3">
    <name type="scientific">Marinobacter koreensis</name>
    <dbReference type="NCBI Taxonomy" id="335974"/>
    <lineage>
        <taxon>Bacteria</taxon>
        <taxon>Pseudomonadati</taxon>
        <taxon>Pseudomonadota</taxon>
        <taxon>Gammaproteobacteria</taxon>
        <taxon>Pseudomonadales</taxon>
        <taxon>Marinobacteraceae</taxon>
        <taxon>Marinobacter</taxon>
    </lineage>
</organism>
<keyword evidence="1" id="KW-0732">Signal</keyword>
<comment type="caution">
    <text evidence="2">The sequence shown here is derived from an EMBL/GenBank/DDBJ whole genome shotgun (WGS) entry which is preliminary data.</text>
</comment>
<name>A0ABW0RSV4_9GAMM</name>
<feature type="chain" id="PRO_5045181381" evidence="1">
    <location>
        <begin position="36"/>
        <end position="483"/>
    </location>
</feature>
<keyword evidence="3" id="KW-1185">Reference proteome</keyword>
<evidence type="ECO:0000313" key="2">
    <source>
        <dbReference type="EMBL" id="MFC5546563.1"/>
    </source>
</evidence>
<protein>
    <submittedName>
        <fullName evidence="2">Uncharacterized protein</fullName>
    </submittedName>
</protein>
<proteinExistence type="predicted"/>
<accession>A0ABW0RSV4</accession>
<gene>
    <name evidence="2" type="ORF">ACFPQA_15975</name>
</gene>